<name>A0A926XXS0_9BACT</name>
<gene>
    <name evidence="1" type="ORF">IC229_18695</name>
</gene>
<keyword evidence="2" id="KW-1185">Reference proteome</keyword>
<dbReference type="RefSeq" id="WP_190888532.1">
    <property type="nucleotide sequence ID" value="NZ_JACWZY010000016.1"/>
</dbReference>
<evidence type="ECO:0000313" key="2">
    <source>
        <dbReference type="Proteomes" id="UP000598820"/>
    </source>
</evidence>
<accession>A0A926XXS0</accession>
<dbReference type="AlphaFoldDB" id="A0A926XXS0"/>
<organism evidence="1 2">
    <name type="scientific">Spirosoma profusum</name>
    <dbReference type="NCBI Taxonomy" id="2771354"/>
    <lineage>
        <taxon>Bacteria</taxon>
        <taxon>Pseudomonadati</taxon>
        <taxon>Bacteroidota</taxon>
        <taxon>Cytophagia</taxon>
        <taxon>Cytophagales</taxon>
        <taxon>Cytophagaceae</taxon>
        <taxon>Spirosoma</taxon>
    </lineage>
</organism>
<reference evidence="1" key="1">
    <citation type="submission" date="2020-09" db="EMBL/GenBank/DDBJ databases">
        <authorList>
            <person name="Kim M.K."/>
        </authorList>
    </citation>
    <scope>NUCLEOTIDE SEQUENCE</scope>
    <source>
        <strain evidence="1">BT702</strain>
    </source>
</reference>
<evidence type="ECO:0000313" key="1">
    <source>
        <dbReference type="EMBL" id="MBD2702682.1"/>
    </source>
</evidence>
<protein>
    <submittedName>
        <fullName evidence="1">Uncharacterized protein</fullName>
    </submittedName>
</protein>
<proteinExistence type="predicted"/>
<comment type="caution">
    <text evidence="1">The sequence shown here is derived from an EMBL/GenBank/DDBJ whole genome shotgun (WGS) entry which is preliminary data.</text>
</comment>
<dbReference type="Proteomes" id="UP000598820">
    <property type="component" value="Unassembled WGS sequence"/>
</dbReference>
<dbReference type="EMBL" id="JACWZY010000016">
    <property type="protein sequence ID" value="MBD2702682.1"/>
    <property type="molecule type" value="Genomic_DNA"/>
</dbReference>
<sequence length="94" mass="10829">MIILRIEHKIAHCDGWKKAFDSDPIGRKKMGVKKYRIYQPVNDSQFVIIDLEFEQLEQAQAALVALQGMWKGVDGTLILNPHTQLLVIRENKQV</sequence>